<dbReference type="Proteomes" id="UP001235939">
    <property type="component" value="Chromosome 11"/>
</dbReference>
<keyword evidence="2" id="KW-1185">Reference proteome</keyword>
<name>A0ABY6L0V4_9ARAC</name>
<evidence type="ECO:0000313" key="2">
    <source>
        <dbReference type="Proteomes" id="UP001235939"/>
    </source>
</evidence>
<proteinExistence type="predicted"/>
<organism evidence="1 2">
    <name type="scientific">Cordylochernes scorpioides</name>
    <dbReference type="NCBI Taxonomy" id="51811"/>
    <lineage>
        <taxon>Eukaryota</taxon>
        <taxon>Metazoa</taxon>
        <taxon>Ecdysozoa</taxon>
        <taxon>Arthropoda</taxon>
        <taxon>Chelicerata</taxon>
        <taxon>Arachnida</taxon>
        <taxon>Pseudoscorpiones</taxon>
        <taxon>Cheliferoidea</taxon>
        <taxon>Chernetidae</taxon>
        <taxon>Cordylochernes</taxon>
    </lineage>
</organism>
<evidence type="ECO:0000313" key="1">
    <source>
        <dbReference type="EMBL" id="UYV74509.1"/>
    </source>
</evidence>
<sequence length="75" mass="8254">MDESIMSSSFLSPLNRTKVSSLYLETFDGICRGRSSSINESIQSIMYSTFLSPLNHTKVSSSLSLRILMVSAGED</sequence>
<protein>
    <submittedName>
        <fullName evidence="1">Uncharacterized protein</fullName>
    </submittedName>
</protein>
<dbReference type="EMBL" id="CP092873">
    <property type="protein sequence ID" value="UYV74509.1"/>
    <property type="molecule type" value="Genomic_DNA"/>
</dbReference>
<accession>A0ABY6L0V4</accession>
<reference evidence="1 2" key="1">
    <citation type="submission" date="2022-01" db="EMBL/GenBank/DDBJ databases">
        <title>A chromosomal length assembly of Cordylochernes scorpioides.</title>
        <authorList>
            <person name="Zeh D."/>
            <person name="Zeh J."/>
        </authorList>
    </citation>
    <scope>NUCLEOTIDE SEQUENCE [LARGE SCALE GENOMIC DNA]</scope>
    <source>
        <strain evidence="1">IN4F17</strain>
        <tissue evidence="1">Whole Body</tissue>
    </source>
</reference>
<gene>
    <name evidence="1" type="ORF">LAZ67_11003733</name>
</gene>